<feature type="repeat" description="NHL" evidence="2">
    <location>
        <begin position="323"/>
        <end position="347"/>
    </location>
</feature>
<proteinExistence type="predicted"/>
<dbReference type="GO" id="GO:0008270">
    <property type="term" value="F:zinc ion binding"/>
    <property type="evidence" value="ECO:0007669"/>
    <property type="project" value="UniProtKB-KW"/>
</dbReference>
<evidence type="ECO:0000256" key="1">
    <source>
        <dbReference type="ARBA" id="ARBA00022737"/>
    </source>
</evidence>
<dbReference type="Gene3D" id="2.120.10.30">
    <property type="entry name" value="TolB, C-terminal domain"/>
    <property type="match status" value="1"/>
</dbReference>
<gene>
    <name evidence="3" type="primary">ORF54399</name>
</gene>
<accession>A0A0B6ZBD5</accession>
<evidence type="ECO:0000256" key="2">
    <source>
        <dbReference type="PROSITE-ProRule" id="PRU00504"/>
    </source>
</evidence>
<dbReference type="EMBL" id="HACG01018381">
    <property type="protein sequence ID" value="CEK65246.1"/>
    <property type="molecule type" value="Transcribed_RNA"/>
</dbReference>
<dbReference type="GO" id="GO:0043161">
    <property type="term" value="P:proteasome-mediated ubiquitin-dependent protein catabolic process"/>
    <property type="evidence" value="ECO:0007669"/>
    <property type="project" value="TreeGrafter"/>
</dbReference>
<dbReference type="GO" id="GO:0000209">
    <property type="term" value="P:protein polyubiquitination"/>
    <property type="evidence" value="ECO:0007669"/>
    <property type="project" value="TreeGrafter"/>
</dbReference>
<evidence type="ECO:0008006" key="4">
    <source>
        <dbReference type="Google" id="ProtNLM"/>
    </source>
</evidence>
<reference evidence="3" key="1">
    <citation type="submission" date="2014-12" db="EMBL/GenBank/DDBJ databases">
        <title>Insight into the proteome of Arion vulgaris.</title>
        <authorList>
            <person name="Aradska J."/>
            <person name="Bulat T."/>
            <person name="Smidak R."/>
            <person name="Sarate P."/>
            <person name="Gangsoo J."/>
            <person name="Sialana F."/>
            <person name="Bilban M."/>
            <person name="Lubec G."/>
        </authorList>
    </citation>
    <scope>NUCLEOTIDE SEQUENCE</scope>
    <source>
        <tissue evidence="3">Skin</tissue>
    </source>
</reference>
<organism evidence="3">
    <name type="scientific">Arion vulgaris</name>
    <dbReference type="NCBI Taxonomy" id="1028688"/>
    <lineage>
        <taxon>Eukaryota</taxon>
        <taxon>Metazoa</taxon>
        <taxon>Spiralia</taxon>
        <taxon>Lophotrochozoa</taxon>
        <taxon>Mollusca</taxon>
        <taxon>Gastropoda</taxon>
        <taxon>Heterobranchia</taxon>
        <taxon>Euthyneura</taxon>
        <taxon>Panpulmonata</taxon>
        <taxon>Eupulmonata</taxon>
        <taxon>Stylommatophora</taxon>
        <taxon>Helicina</taxon>
        <taxon>Arionoidea</taxon>
        <taxon>Arionidae</taxon>
        <taxon>Arion</taxon>
    </lineage>
</organism>
<sequence>KMIEDRLQCHVNDTDKELNTRKIKIIEKTEQTFHVAIIDATNQGHRILTEYRDKFTTIEKFRVFLQRINEALHSVDAVIKQKEFAHYVGAFNLQSIATDLVQEMFEEYQNLAKPKEQRLVLPEMEATITPPHHLAQVGTERKHLKLAFYFPLDSDHSWINSFVLTANDKCLLSVRKSREETNFDSLVLYHYKGNGKVTFEEYDVVPGKYLLSRFSSGEIVASYSHYSNSVKNCGNKVLYFNGDFSMTGYVSFDEIATFNLPPYGIATTKENNIILCVRADDISPHKAYECKGLYQVMSMSLRGKILHSSLKLPDANLIRPDYVAVSDSGEICIADNENGSIVILNANLTIKERINYELPTSMADVQAFKFRPHGICYDTYGRIIVTDPDNNSVVRLVRTPGSQKYILEPLLSQNADCTFNGPKLVAMDNESRLWVVCTDGVFVFDYCLCVEDLSSLS</sequence>
<protein>
    <recommendedName>
        <fullName evidence="4">Tripartite motif-containing protein 2</fullName>
    </recommendedName>
</protein>
<dbReference type="SUPFAM" id="SSF101898">
    <property type="entry name" value="NHL repeat"/>
    <property type="match status" value="1"/>
</dbReference>
<dbReference type="GO" id="GO:0061630">
    <property type="term" value="F:ubiquitin protein ligase activity"/>
    <property type="evidence" value="ECO:0007669"/>
    <property type="project" value="TreeGrafter"/>
</dbReference>
<dbReference type="PANTHER" id="PTHR24104:SF25">
    <property type="entry name" value="PROTEIN LIN-41"/>
    <property type="match status" value="1"/>
</dbReference>
<dbReference type="PANTHER" id="PTHR24104">
    <property type="entry name" value="E3 UBIQUITIN-PROTEIN LIGASE NHLRC1-RELATED"/>
    <property type="match status" value="1"/>
</dbReference>
<dbReference type="InterPro" id="IPR050952">
    <property type="entry name" value="TRIM-NHL_E3_ligases"/>
</dbReference>
<dbReference type="InterPro" id="IPR001258">
    <property type="entry name" value="NHL_repeat"/>
</dbReference>
<dbReference type="AlphaFoldDB" id="A0A0B6ZBD5"/>
<keyword evidence="1" id="KW-0677">Repeat</keyword>
<dbReference type="PROSITE" id="PS51125">
    <property type="entry name" value="NHL"/>
    <property type="match status" value="1"/>
</dbReference>
<dbReference type="InterPro" id="IPR011042">
    <property type="entry name" value="6-blade_b-propeller_TolB-like"/>
</dbReference>
<evidence type="ECO:0000313" key="3">
    <source>
        <dbReference type="EMBL" id="CEK65246.1"/>
    </source>
</evidence>
<name>A0A0B6ZBD5_9EUPU</name>
<feature type="non-terminal residue" evidence="3">
    <location>
        <position position="1"/>
    </location>
</feature>